<proteinExistence type="predicted"/>
<dbReference type="AlphaFoldDB" id="A0A6H5INE4"/>
<sequence length="251" mass="27932">MYLCRHEAHRRAYVCTFFSSAVLTRSWSDIKTGGRPLSASSRLRDLFFTGYVTAATRKIKKSAKEVRAAYFSRVSSREDTLNIRLIVLAHIREKKQNKTTSMKRLEQTSRSLFLILLITAVLAYGQDEPANTGNTKTVAFHDPSVDATVKSALENGSVSEVVVRKDLLLFPVNAPDLVSIHRLYLIIVESENSRCRVARAGDSSQAGDTRGAAQRLVQRGHGKTHRGRGRRGQRVQPVAIGCRPTIPTTRP</sequence>
<protein>
    <submittedName>
        <fullName evidence="2">Uncharacterized protein</fullName>
    </submittedName>
</protein>
<reference evidence="2 3" key="1">
    <citation type="submission" date="2020-02" db="EMBL/GenBank/DDBJ databases">
        <authorList>
            <person name="Ferguson B K."/>
        </authorList>
    </citation>
    <scope>NUCLEOTIDE SEQUENCE [LARGE SCALE GENOMIC DNA]</scope>
</reference>
<keyword evidence="3" id="KW-1185">Reference proteome</keyword>
<dbReference type="OrthoDB" id="8195753at2759"/>
<dbReference type="Proteomes" id="UP000479190">
    <property type="component" value="Unassembled WGS sequence"/>
</dbReference>
<organism evidence="2 3">
    <name type="scientific">Trichogramma brassicae</name>
    <dbReference type="NCBI Taxonomy" id="86971"/>
    <lineage>
        <taxon>Eukaryota</taxon>
        <taxon>Metazoa</taxon>
        <taxon>Ecdysozoa</taxon>
        <taxon>Arthropoda</taxon>
        <taxon>Hexapoda</taxon>
        <taxon>Insecta</taxon>
        <taxon>Pterygota</taxon>
        <taxon>Neoptera</taxon>
        <taxon>Endopterygota</taxon>
        <taxon>Hymenoptera</taxon>
        <taxon>Apocrita</taxon>
        <taxon>Proctotrupomorpha</taxon>
        <taxon>Chalcidoidea</taxon>
        <taxon>Trichogrammatidae</taxon>
        <taxon>Trichogramma</taxon>
    </lineage>
</organism>
<accession>A0A6H5INE4</accession>
<evidence type="ECO:0000313" key="2">
    <source>
        <dbReference type="EMBL" id="CAB0038919.1"/>
    </source>
</evidence>
<name>A0A6H5INE4_9HYME</name>
<evidence type="ECO:0000313" key="3">
    <source>
        <dbReference type="Proteomes" id="UP000479190"/>
    </source>
</evidence>
<feature type="compositionally biased region" description="Basic residues" evidence="1">
    <location>
        <begin position="218"/>
        <end position="233"/>
    </location>
</feature>
<evidence type="ECO:0000256" key="1">
    <source>
        <dbReference type="SAM" id="MobiDB-lite"/>
    </source>
</evidence>
<gene>
    <name evidence="2" type="ORF">TBRA_LOCUS10686</name>
</gene>
<feature type="region of interest" description="Disordered" evidence="1">
    <location>
        <begin position="198"/>
        <end position="251"/>
    </location>
</feature>
<dbReference type="EMBL" id="CADCXV010000928">
    <property type="protein sequence ID" value="CAB0038919.1"/>
    <property type="molecule type" value="Genomic_DNA"/>
</dbReference>